<dbReference type="AlphaFoldDB" id="A0A7J6RVS2"/>
<dbReference type="Proteomes" id="UP000574390">
    <property type="component" value="Unassembled WGS sequence"/>
</dbReference>
<feature type="region of interest" description="Disordered" evidence="1">
    <location>
        <begin position="193"/>
        <end position="220"/>
    </location>
</feature>
<organism evidence="2 3">
    <name type="scientific">Perkinsus olseni</name>
    <name type="common">Perkinsus atlanticus</name>
    <dbReference type="NCBI Taxonomy" id="32597"/>
    <lineage>
        <taxon>Eukaryota</taxon>
        <taxon>Sar</taxon>
        <taxon>Alveolata</taxon>
        <taxon>Perkinsozoa</taxon>
        <taxon>Perkinsea</taxon>
        <taxon>Perkinsida</taxon>
        <taxon>Perkinsidae</taxon>
        <taxon>Perkinsus</taxon>
    </lineage>
</organism>
<proteinExistence type="predicted"/>
<comment type="caution">
    <text evidence="2">The sequence shown here is derived from an EMBL/GenBank/DDBJ whole genome shotgun (WGS) entry which is preliminary data.</text>
</comment>
<feature type="non-terminal residue" evidence="2">
    <location>
        <position position="1"/>
    </location>
</feature>
<evidence type="ECO:0000256" key="1">
    <source>
        <dbReference type="SAM" id="MobiDB-lite"/>
    </source>
</evidence>
<protein>
    <submittedName>
        <fullName evidence="2">Uncharacterized protein</fullName>
    </submittedName>
</protein>
<feature type="region of interest" description="Disordered" evidence="1">
    <location>
        <begin position="56"/>
        <end position="128"/>
    </location>
</feature>
<dbReference type="EMBL" id="JABANM010019207">
    <property type="protein sequence ID" value="KAF4724858.1"/>
    <property type="molecule type" value="Genomic_DNA"/>
</dbReference>
<feature type="compositionally biased region" description="Basic and acidic residues" evidence="1">
    <location>
        <begin position="56"/>
        <end position="70"/>
    </location>
</feature>
<sequence length="347" mass="37618">SKSFARFEWPAPALTEYPSFLVSLLREGFRCESAAQVISQRHEIAESYRKALALQRADEPEVRRVDDHLTPRNPQEDAIQGSEAAAAAAPSRPSESDPHTDEQTPLVSARGSSSRRSSRRSAADREERSEIAVAVKDAFTRLLLDNENLVDEIAARIKERICPQAVSSGCPAPPGGLLVQRSSTVSPGHHLIPTPGPAAKAVPNPGSYVKSTEGSMPGPRTIAPDAPTIEYDDGAAAGLPRDRGDAFDGPGSASRNDATFFNDIDNYTVERRVGDAYIRLPTAAYSRPDLDRHIRSNRGQLVQPDPSLIMDSRLSVQRTEEEDDDADTQAAGRAGALEDLQDDTEEK</sequence>
<accession>A0A7J6RVS2</accession>
<evidence type="ECO:0000313" key="3">
    <source>
        <dbReference type="Proteomes" id="UP000574390"/>
    </source>
</evidence>
<reference evidence="2 3" key="1">
    <citation type="submission" date="2020-04" db="EMBL/GenBank/DDBJ databases">
        <title>Perkinsus olseni comparative genomics.</title>
        <authorList>
            <person name="Bogema D.R."/>
        </authorList>
    </citation>
    <scope>NUCLEOTIDE SEQUENCE [LARGE SCALE GENOMIC DNA]</scope>
    <source>
        <strain evidence="2">ATCC PRA-205</strain>
    </source>
</reference>
<feature type="region of interest" description="Disordered" evidence="1">
    <location>
        <begin position="297"/>
        <end position="347"/>
    </location>
</feature>
<evidence type="ECO:0000313" key="2">
    <source>
        <dbReference type="EMBL" id="KAF4724858.1"/>
    </source>
</evidence>
<name>A0A7J6RVS2_PEROL</name>
<feature type="non-terminal residue" evidence="2">
    <location>
        <position position="347"/>
    </location>
</feature>
<gene>
    <name evidence="2" type="ORF">FOZ62_032150</name>
</gene>